<evidence type="ECO:0000313" key="4">
    <source>
        <dbReference type="Proteomes" id="UP000789390"/>
    </source>
</evidence>
<feature type="domain" description="SCP" evidence="2">
    <location>
        <begin position="419"/>
        <end position="591"/>
    </location>
</feature>
<dbReference type="PRINTS" id="PR00837">
    <property type="entry name" value="V5TPXLIKE"/>
</dbReference>
<comment type="caution">
    <text evidence="3">The sequence shown here is derived from an EMBL/GenBank/DDBJ whole genome shotgun (WGS) entry which is preliminary data.</text>
</comment>
<dbReference type="PANTHER" id="PTHR10334">
    <property type="entry name" value="CYSTEINE-RICH SECRETORY PROTEIN-RELATED"/>
    <property type="match status" value="1"/>
</dbReference>
<dbReference type="OrthoDB" id="43654at2759"/>
<keyword evidence="1" id="KW-0732">Signal</keyword>
<evidence type="ECO:0000259" key="2">
    <source>
        <dbReference type="SMART" id="SM00198"/>
    </source>
</evidence>
<evidence type="ECO:0000313" key="3">
    <source>
        <dbReference type="EMBL" id="CAH0101575.1"/>
    </source>
</evidence>
<dbReference type="InterPro" id="IPR002413">
    <property type="entry name" value="V5_allergen-like"/>
</dbReference>
<feature type="signal peptide" evidence="1">
    <location>
        <begin position="1"/>
        <end position="18"/>
    </location>
</feature>
<feature type="domain" description="SCP" evidence="2">
    <location>
        <begin position="102"/>
        <end position="291"/>
    </location>
</feature>
<dbReference type="InterPro" id="IPR035940">
    <property type="entry name" value="CAP_sf"/>
</dbReference>
<evidence type="ECO:0000256" key="1">
    <source>
        <dbReference type="SAM" id="SignalP"/>
    </source>
</evidence>
<dbReference type="Gene3D" id="3.40.33.10">
    <property type="entry name" value="CAP"/>
    <property type="match status" value="2"/>
</dbReference>
<protein>
    <recommendedName>
        <fullName evidence="2">SCP domain-containing protein</fullName>
    </recommendedName>
</protein>
<dbReference type="Pfam" id="PF00188">
    <property type="entry name" value="CAP"/>
    <property type="match status" value="2"/>
</dbReference>
<dbReference type="SUPFAM" id="SSF55797">
    <property type="entry name" value="PR-1-like"/>
    <property type="match status" value="2"/>
</dbReference>
<dbReference type="PROSITE" id="PS01010">
    <property type="entry name" value="CRISP_2"/>
    <property type="match status" value="1"/>
</dbReference>
<name>A0A8J2RKG0_9CRUS</name>
<reference evidence="3" key="1">
    <citation type="submission" date="2021-11" db="EMBL/GenBank/DDBJ databases">
        <authorList>
            <person name="Schell T."/>
        </authorList>
    </citation>
    <scope>NUCLEOTIDE SEQUENCE</scope>
    <source>
        <strain evidence="3">M5</strain>
    </source>
</reference>
<sequence>MTQSSLFGVLLLIYLVTQHQPECAAQLYLGRSQHFLMSPYYFFRTRWPTDVNRQHSSNVNWLRSKEKPVFCKPDKSLTSAGYTAINKQPKQADFLDFRATEEEKRLILELHNQLRQKVASGQEKRGSPGPQPAADFMPDLKWDKRLADSAWEWAKYLAQNRKFENGPEGTLYGQNLGFSMLYGTSSRTWDWVIDYEWSYGVNHMNCGSVGNFRSTWSPDKKEMMGHYNNHTHFSKPIGRYTQMVWAGTTHVGCAAIGYSFHQGEPVICLEHSGLVRLLYVCNYNPPGNIVGQPIYKPSSHIGSSFQHGWYKKESTLGHFSLILDENHNTMTQWLFHPLLLSFMMVLQVNSSPYWIRTGKENLNLPDIKEQPTLYCNTEPSRPIPSNLNNVRSHLHPPYLFRDGEQQPQDRIYDLRATEEDKKLILDLHNQLRQKVASKRESRGSPGPQPAAIFMPNLKWSDELARNAWQWAQNLQYKHEPDPINYGQNLHMSFSSHPKNTSDWANIINGKDGWFDEVDYMDCTNVVTFKSCQTASGKVIGHYTQMVWAETIHVGCASIGYYDDYNGYPFTPGQPYKQFYICNYSPRGNSPNQSVYKVDYSSSSDCQN</sequence>
<organism evidence="3 4">
    <name type="scientific">Daphnia galeata</name>
    <dbReference type="NCBI Taxonomy" id="27404"/>
    <lineage>
        <taxon>Eukaryota</taxon>
        <taxon>Metazoa</taxon>
        <taxon>Ecdysozoa</taxon>
        <taxon>Arthropoda</taxon>
        <taxon>Crustacea</taxon>
        <taxon>Branchiopoda</taxon>
        <taxon>Diplostraca</taxon>
        <taxon>Cladocera</taxon>
        <taxon>Anomopoda</taxon>
        <taxon>Daphniidae</taxon>
        <taxon>Daphnia</taxon>
    </lineage>
</organism>
<dbReference type="SMART" id="SM00198">
    <property type="entry name" value="SCP"/>
    <property type="match status" value="2"/>
</dbReference>
<dbReference type="EMBL" id="CAKKLH010000061">
    <property type="protein sequence ID" value="CAH0101575.1"/>
    <property type="molecule type" value="Genomic_DNA"/>
</dbReference>
<dbReference type="InterPro" id="IPR018244">
    <property type="entry name" value="Allrgn_V5/Tpx1_CS"/>
</dbReference>
<feature type="chain" id="PRO_5035152007" description="SCP domain-containing protein" evidence="1">
    <location>
        <begin position="19"/>
        <end position="607"/>
    </location>
</feature>
<dbReference type="PROSITE" id="PS01009">
    <property type="entry name" value="CRISP_1"/>
    <property type="match status" value="2"/>
</dbReference>
<proteinExistence type="predicted"/>
<dbReference type="CDD" id="cd05380">
    <property type="entry name" value="CAP_euk"/>
    <property type="match status" value="2"/>
</dbReference>
<dbReference type="InterPro" id="IPR001283">
    <property type="entry name" value="CRISP-related"/>
</dbReference>
<gene>
    <name evidence="3" type="ORF">DGAL_LOCUS3911</name>
</gene>
<accession>A0A8J2RKG0</accession>
<dbReference type="InterPro" id="IPR014044">
    <property type="entry name" value="CAP_dom"/>
</dbReference>
<dbReference type="GO" id="GO:0005576">
    <property type="term" value="C:extracellular region"/>
    <property type="evidence" value="ECO:0007669"/>
    <property type="project" value="InterPro"/>
</dbReference>
<dbReference type="Proteomes" id="UP000789390">
    <property type="component" value="Unassembled WGS sequence"/>
</dbReference>
<dbReference type="PRINTS" id="PR00838">
    <property type="entry name" value="V5ALLERGEN"/>
</dbReference>
<dbReference type="AlphaFoldDB" id="A0A8J2RKG0"/>
<keyword evidence="4" id="KW-1185">Reference proteome</keyword>
<dbReference type="FunFam" id="3.40.33.10:FF:000064">
    <property type="entry name" value="Uncharacterized protein"/>
    <property type="match status" value="1"/>
</dbReference>